<organism evidence="2 3">
    <name type="scientific">Sparassis crispa</name>
    <dbReference type="NCBI Taxonomy" id="139825"/>
    <lineage>
        <taxon>Eukaryota</taxon>
        <taxon>Fungi</taxon>
        <taxon>Dikarya</taxon>
        <taxon>Basidiomycota</taxon>
        <taxon>Agaricomycotina</taxon>
        <taxon>Agaricomycetes</taxon>
        <taxon>Polyporales</taxon>
        <taxon>Sparassidaceae</taxon>
        <taxon>Sparassis</taxon>
    </lineage>
</organism>
<evidence type="ECO:0000313" key="3">
    <source>
        <dbReference type="Proteomes" id="UP000287166"/>
    </source>
</evidence>
<gene>
    <name evidence="2" type="ORF">SCP_0100180</name>
</gene>
<dbReference type="EMBL" id="BFAD01000001">
    <property type="protein sequence ID" value="GBE77146.1"/>
    <property type="molecule type" value="Genomic_DNA"/>
</dbReference>
<name>A0A401G4N2_9APHY</name>
<evidence type="ECO:0000256" key="1">
    <source>
        <dbReference type="SAM" id="MobiDB-lite"/>
    </source>
</evidence>
<comment type="caution">
    <text evidence="2">The sequence shown here is derived from an EMBL/GenBank/DDBJ whole genome shotgun (WGS) entry which is preliminary data.</text>
</comment>
<dbReference type="InParanoid" id="A0A401G4N2"/>
<reference evidence="2 3" key="1">
    <citation type="journal article" date="2018" name="Sci. Rep.">
        <title>Genome sequence of the cauliflower mushroom Sparassis crispa (Hanabiratake) and its association with beneficial usage.</title>
        <authorList>
            <person name="Kiyama R."/>
            <person name="Furutani Y."/>
            <person name="Kawaguchi K."/>
            <person name="Nakanishi T."/>
        </authorList>
    </citation>
    <scope>NUCLEOTIDE SEQUENCE [LARGE SCALE GENOMIC DNA]</scope>
</reference>
<proteinExistence type="predicted"/>
<protein>
    <submittedName>
        <fullName evidence="2">Uncharacterized protein</fullName>
    </submittedName>
</protein>
<dbReference type="Proteomes" id="UP000287166">
    <property type="component" value="Unassembled WGS sequence"/>
</dbReference>
<evidence type="ECO:0000313" key="2">
    <source>
        <dbReference type="EMBL" id="GBE77146.1"/>
    </source>
</evidence>
<dbReference type="AlphaFoldDB" id="A0A401G4N2"/>
<sequence>MQHLFGSSSFTSRVAWRMATEYRLRAVAVRLSASVVDRGDDGTKNVQAVRSTKLIVGDIAIRDIPSTTHRVVVPHLAQLAAQLPASPNLDPPRSAPDDSGGVVSQSGGGLRRCALGMGGRAVGPIF</sequence>
<dbReference type="RefSeq" id="XP_027608059.1">
    <property type="nucleotide sequence ID" value="XM_027752258.1"/>
</dbReference>
<keyword evidence="3" id="KW-1185">Reference proteome</keyword>
<accession>A0A401G4N2</accession>
<feature type="region of interest" description="Disordered" evidence="1">
    <location>
        <begin position="83"/>
        <end position="108"/>
    </location>
</feature>
<dbReference type="GeneID" id="38774063"/>